<organism evidence="1 2">
    <name type="scientific">Sulfitobacter undariae</name>
    <dbReference type="NCBI Taxonomy" id="1563671"/>
    <lineage>
        <taxon>Bacteria</taxon>
        <taxon>Pseudomonadati</taxon>
        <taxon>Pseudomonadota</taxon>
        <taxon>Alphaproteobacteria</taxon>
        <taxon>Rhodobacterales</taxon>
        <taxon>Roseobacteraceae</taxon>
        <taxon>Sulfitobacter</taxon>
    </lineage>
</organism>
<dbReference type="Proteomes" id="UP000530268">
    <property type="component" value="Unassembled WGS sequence"/>
</dbReference>
<sequence>MAMYDRLPTDLRVWLRQAVLPWSPRSALRVWRSALEKHGNDPIAAQAYLGQLEQKMLKQDSRKTWGFE</sequence>
<dbReference type="EMBL" id="JACIEI010000024">
    <property type="protein sequence ID" value="MBB3995984.1"/>
    <property type="molecule type" value="Genomic_DNA"/>
</dbReference>
<dbReference type="InterPro" id="IPR045386">
    <property type="entry name" value="DUF6525"/>
</dbReference>
<dbReference type="Pfam" id="PF20135">
    <property type="entry name" value="DUF6525"/>
    <property type="match status" value="1"/>
</dbReference>
<protein>
    <submittedName>
        <fullName evidence="1">Uncharacterized protein</fullName>
    </submittedName>
</protein>
<comment type="caution">
    <text evidence="1">The sequence shown here is derived from an EMBL/GenBank/DDBJ whole genome shotgun (WGS) entry which is preliminary data.</text>
</comment>
<accession>A0A7W6EDV7</accession>
<name>A0A7W6EDV7_9RHOB</name>
<dbReference type="AlphaFoldDB" id="A0A7W6EDV7"/>
<proteinExistence type="predicted"/>
<reference evidence="1 2" key="1">
    <citation type="submission" date="2020-08" db="EMBL/GenBank/DDBJ databases">
        <title>Genomic Encyclopedia of Type Strains, Phase IV (KMG-IV): sequencing the most valuable type-strain genomes for metagenomic binning, comparative biology and taxonomic classification.</title>
        <authorList>
            <person name="Goeker M."/>
        </authorList>
    </citation>
    <scope>NUCLEOTIDE SEQUENCE [LARGE SCALE GENOMIC DNA]</scope>
    <source>
        <strain evidence="1 2">DSM 102234</strain>
    </source>
</reference>
<gene>
    <name evidence="1" type="ORF">GGR95_003650</name>
</gene>
<evidence type="ECO:0000313" key="2">
    <source>
        <dbReference type="Proteomes" id="UP000530268"/>
    </source>
</evidence>
<keyword evidence="2" id="KW-1185">Reference proteome</keyword>
<evidence type="ECO:0000313" key="1">
    <source>
        <dbReference type="EMBL" id="MBB3995984.1"/>
    </source>
</evidence>